<gene>
    <name evidence="1" type="ORF">EXU28_08105</name>
</gene>
<dbReference type="InterPro" id="IPR021762">
    <property type="entry name" value="DUF3325"/>
</dbReference>
<dbReference type="KEGG" id="awu:BEN71_06770"/>
<reference evidence="1 2" key="1">
    <citation type="submission" date="2019-02" db="EMBL/GenBank/DDBJ databases">
        <title>The Batch Genome Submission of Acinetobacter spp. strains.</title>
        <authorList>
            <person name="Qin J."/>
            <person name="Hu Y."/>
            <person name="Ye H."/>
            <person name="Wei L."/>
            <person name="Feng Y."/>
            <person name="Zong Z."/>
        </authorList>
    </citation>
    <scope>NUCLEOTIDE SEQUENCE [LARGE SCALE GENOMIC DNA]</scope>
    <source>
        <strain evidence="1 2">WCHAW060049</strain>
    </source>
</reference>
<proteinExistence type="predicted"/>
<dbReference type="RefSeq" id="WP_068973988.1">
    <property type="nucleotide sequence ID" value="NZ_CP031716.1"/>
</dbReference>
<comment type="caution">
    <text evidence="1">The sequence shown here is derived from an EMBL/GenBank/DDBJ whole genome shotgun (WGS) entry which is preliminary data.</text>
</comment>
<dbReference type="OrthoDB" id="6694813at2"/>
<organism evidence="1 2">
    <name type="scientific">Acinetobacter wuhouensis</name>
    <dbReference type="NCBI Taxonomy" id="1879050"/>
    <lineage>
        <taxon>Bacteria</taxon>
        <taxon>Pseudomonadati</taxon>
        <taxon>Pseudomonadota</taxon>
        <taxon>Gammaproteobacteria</taxon>
        <taxon>Moraxellales</taxon>
        <taxon>Moraxellaceae</taxon>
        <taxon>Acinetobacter</taxon>
    </lineage>
</organism>
<dbReference type="STRING" id="1879050.GCA_001696605_01277"/>
<dbReference type="Pfam" id="PF11804">
    <property type="entry name" value="DUF3325"/>
    <property type="match status" value="1"/>
</dbReference>
<sequence>MSIVSINILTTIFLSYLGLFALNLSMERNAKLVLKAPLSLKKNQIIKVLGWSFLALSLLHCIWAWGISIGIAAWFGVITLIAGIIVFIQSYQARLNLNLSSMAFLIVIGLQFFRL</sequence>
<accession>A0A385C239</accession>
<dbReference type="EMBL" id="SGSQ01000010">
    <property type="protein sequence ID" value="RZG46783.1"/>
    <property type="molecule type" value="Genomic_DNA"/>
</dbReference>
<evidence type="ECO:0000313" key="1">
    <source>
        <dbReference type="EMBL" id="RZG46783.1"/>
    </source>
</evidence>
<protein>
    <submittedName>
        <fullName evidence="1">DUF3325 domain-containing protein</fullName>
    </submittedName>
</protein>
<name>A0A385C239_9GAMM</name>
<dbReference type="Proteomes" id="UP000293863">
    <property type="component" value="Unassembled WGS sequence"/>
</dbReference>
<keyword evidence="2" id="KW-1185">Reference proteome</keyword>
<evidence type="ECO:0000313" key="2">
    <source>
        <dbReference type="Proteomes" id="UP000293863"/>
    </source>
</evidence>
<dbReference type="AlphaFoldDB" id="A0A385C239"/>